<keyword evidence="3" id="KW-0677">Repeat</keyword>
<dbReference type="Pfam" id="PF25019">
    <property type="entry name" value="LRR_R13L1-DRL21"/>
    <property type="match status" value="1"/>
</dbReference>
<feature type="compositionally biased region" description="Low complexity" evidence="6">
    <location>
        <begin position="1557"/>
        <end position="1567"/>
    </location>
</feature>
<feature type="region of interest" description="Disordered" evidence="6">
    <location>
        <begin position="1555"/>
        <end position="1608"/>
    </location>
</feature>
<feature type="region of interest" description="Disordered" evidence="6">
    <location>
        <begin position="327"/>
        <end position="346"/>
    </location>
</feature>
<evidence type="ECO:0000256" key="5">
    <source>
        <dbReference type="ARBA" id="ARBA00022821"/>
    </source>
</evidence>
<comment type="similarity">
    <text evidence="1">Belongs to the disease resistance NB-LRR family.</text>
</comment>
<dbReference type="OrthoDB" id="659430at2759"/>
<dbReference type="PANTHER" id="PTHR47186:SF58">
    <property type="entry name" value="NB-ARC DOMAIN-CONTAINING PROTEIN"/>
    <property type="match status" value="1"/>
</dbReference>
<accession>A0A835ADH3</accession>
<keyword evidence="5" id="KW-0611">Plant defense</keyword>
<keyword evidence="4" id="KW-0547">Nucleotide-binding</keyword>
<dbReference type="InterPro" id="IPR036388">
    <property type="entry name" value="WH-like_DNA-bd_sf"/>
</dbReference>
<feature type="domain" description="Disease resistance protein winged helix" evidence="8">
    <location>
        <begin position="396"/>
        <end position="466"/>
    </location>
</feature>
<evidence type="ECO:0008006" key="12">
    <source>
        <dbReference type="Google" id="ProtNLM"/>
    </source>
</evidence>
<name>A0A835ADH3_9POAL</name>
<evidence type="ECO:0000256" key="4">
    <source>
        <dbReference type="ARBA" id="ARBA00022741"/>
    </source>
</evidence>
<feature type="region of interest" description="Disordered" evidence="6">
    <location>
        <begin position="1474"/>
        <end position="1499"/>
    </location>
</feature>
<dbReference type="Proteomes" id="UP000636709">
    <property type="component" value="Unassembled WGS sequence"/>
</dbReference>
<dbReference type="Pfam" id="PF23559">
    <property type="entry name" value="WHD_DRP"/>
    <property type="match status" value="1"/>
</dbReference>
<evidence type="ECO:0000259" key="9">
    <source>
        <dbReference type="Pfam" id="PF25019"/>
    </source>
</evidence>
<sequence>MAELGIEAARWVVGKALGPASSGLLEAWAASSELGPNIRALRMELLYAQGMLSNARDHRSVHFQETKNPALAELLQELRGLAYRADDVMDELDYFRIQDELDGTFHAADEHGGGCLYNHALNARHTARDVAKVLGLSKLFRSSASHDEPDEDAKVPCGVWPCLGPKTPPDDDEQDEDARGVFSCCGKIPAFPKCCWGSRDHNNQPDEESKDASPNQNGCMGRLTSGARGTIHSVGKHLPCYSVSNAQDATNSDIPTTRRQFLCCAASSKKVPQTEHDSQAPKLKFDRVDMSRKMKEIVEQLKPLCAKVSTILNLELLSANLSNAPKGMAADRPKTTPESGEPEFYGRKDETSHWTRVLDSKEWESQNGDHDIMPALKLSFDYLPFHLQQCFIYSALFPEDYKFGKEELIHFWIGLDVLHSNGQNKRIEDIGECYLIELVNHGFSKKEEDEHGRTYYIIHDLLHELAIKVSEGECLSICSSSNVRSVQTPPSIRHLSVNVDESSIKDRNTFDTCKEDFIVLGKRLKVENLHSLMLFGKEQSSFVKTFRGLFSKAQALRLIFISGGKYKVEDLFQNFLSLIHLRYIRIQNKPWVTSQPPKKISRFYHLKVLDLQGCNMCCDLPRHMSNLLKLRHFLVPDDQMHASILDVGRIKSLQKLRRFELGKESVGFELRQIGHLLELHGSLNIDKLENVKGREEAEEAKLIQKKHLQELTLNWNGARSNKDPEHEGQVLQGLKPHSNLLKLSIRGHGGATCPSWLAGPNLSVENLESLCLDGVAWETFPPIGELWLVNKVPEKLLSNVPSQHFNNLKKIELRSLARLERWVIGGSSGRLLSHLEVLIIVWCPELMELSFPDSSCGQQEQNTTRFRRLQELIISSCPKLVSLPPVPWTGSEVRKYGSTELTSLVGLGFERLRYGTYASDEHVLCLEITGNDHAQDMAFWKALDFEKLTGAVMLSMTRCPPMPLDALQRLSSTIKHLVISELNRVNGKDLTQVLACLPKLSELKIEACEKITGLGVVEQQKEAPSSSGEEEEIAPSDELLLLPPQLHDLHIRFCPELSLRPNSPQGGNGGGLQALSSLRSLSIWYCPKFLSSYSPSSSSPSSCFPFPASLQSLTLYGVETLAPLSNLASLAQLWITSCGGSGGVGLGRLLAHGCLHKLSVDGTPNFFSIECSKEDTPEMLEHGSPFPPSSELQSLETDDIAGVLAAPVCTLLSSSLTSLHFVGLPQERFTQEQGEALQLLTSLQELRLLYCHNLQCLSLPKDGLPDSLLELYIIDCPSIRSLPKDNLPNSLRKLTISGCSSIRSLPKDGLPDSLLELEISYCPSIQALPKGGLPSSLQKLNVSYGHNSEELRRQDATDRNVLLYVGHMSFCNGLSLMLNGLLIHEFSQVGETVAISNTQVETSILYIRLLHRCFKIERIPITQAPKVFIEMVRVWCGDGDPRSCRCGESSCPKWTVMELQGLVQPQASFAGDIRDSTSAASAPHPPPLPRQEPQDPVPCRVHLHGGYHELAGTKVTLKKPLVVLMKKNVSGGVARDQEPPVVVELKVIGIIRHKNTRSSSRTAPRPSFQNQQASNQGEDRAARANSKLTPFLGTVSTQQQLDAGYHEN</sequence>
<feature type="domain" description="R13L1/DRL21-like LRR repeat region" evidence="9">
    <location>
        <begin position="670"/>
        <end position="787"/>
    </location>
</feature>
<evidence type="ECO:0000259" key="8">
    <source>
        <dbReference type="Pfam" id="PF23559"/>
    </source>
</evidence>
<evidence type="ECO:0000256" key="1">
    <source>
        <dbReference type="ARBA" id="ARBA00008894"/>
    </source>
</evidence>
<dbReference type="Pfam" id="PF18052">
    <property type="entry name" value="Rx_N"/>
    <property type="match status" value="1"/>
</dbReference>
<dbReference type="PANTHER" id="PTHR47186">
    <property type="entry name" value="LEUCINE-RICH REPEAT-CONTAINING PROTEIN 57"/>
    <property type="match status" value="1"/>
</dbReference>
<feature type="domain" description="Disease resistance N-terminal" evidence="7">
    <location>
        <begin position="13"/>
        <end position="99"/>
    </location>
</feature>
<evidence type="ECO:0000313" key="10">
    <source>
        <dbReference type="EMBL" id="KAF8653508.1"/>
    </source>
</evidence>
<evidence type="ECO:0000256" key="3">
    <source>
        <dbReference type="ARBA" id="ARBA00022737"/>
    </source>
</evidence>
<dbReference type="InterPro" id="IPR041118">
    <property type="entry name" value="Rx_N"/>
</dbReference>
<evidence type="ECO:0000259" key="7">
    <source>
        <dbReference type="Pfam" id="PF18052"/>
    </source>
</evidence>
<comment type="caution">
    <text evidence="10">The sequence shown here is derived from an EMBL/GenBank/DDBJ whole genome shotgun (WGS) entry which is preliminary data.</text>
</comment>
<dbReference type="GO" id="GO:0006952">
    <property type="term" value="P:defense response"/>
    <property type="evidence" value="ECO:0007669"/>
    <property type="project" value="UniProtKB-KW"/>
</dbReference>
<dbReference type="Gene3D" id="3.80.10.10">
    <property type="entry name" value="Ribonuclease Inhibitor"/>
    <property type="match status" value="3"/>
</dbReference>
<organism evidence="10 11">
    <name type="scientific">Digitaria exilis</name>
    <dbReference type="NCBI Taxonomy" id="1010633"/>
    <lineage>
        <taxon>Eukaryota</taxon>
        <taxon>Viridiplantae</taxon>
        <taxon>Streptophyta</taxon>
        <taxon>Embryophyta</taxon>
        <taxon>Tracheophyta</taxon>
        <taxon>Spermatophyta</taxon>
        <taxon>Magnoliopsida</taxon>
        <taxon>Liliopsida</taxon>
        <taxon>Poales</taxon>
        <taxon>Poaceae</taxon>
        <taxon>PACMAD clade</taxon>
        <taxon>Panicoideae</taxon>
        <taxon>Panicodae</taxon>
        <taxon>Paniceae</taxon>
        <taxon>Anthephorinae</taxon>
        <taxon>Digitaria</taxon>
    </lineage>
</organism>
<dbReference type="SUPFAM" id="SSF52058">
    <property type="entry name" value="L domain-like"/>
    <property type="match status" value="2"/>
</dbReference>
<reference evidence="10" key="1">
    <citation type="submission" date="2020-07" db="EMBL/GenBank/DDBJ databases">
        <title>Genome sequence and genetic diversity analysis of an under-domesticated orphan crop, white fonio (Digitaria exilis).</title>
        <authorList>
            <person name="Bennetzen J.L."/>
            <person name="Chen S."/>
            <person name="Ma X."/>
            <person name="Wang X."/>
            <person name="Yssel A.E.J."/>
            <person name="Chaluvadi S.R."/>
            <person name="Johnson M."/>
            <person name="Gangashetty P."/>
            <person name="Hamidou F."/>
            <person name="Sanogo M.D."/>
            <person name="Zwaenepoel A."/>
            <person name="Wallace J."/>
            <person name="Van De Peer Y."/>
            <person name="Van Deynze A."/>
        </authorList>
    </citation>
    <scope>NUCLEOTIDE SEQUENCE</scope>
    <source>
        <tissue evidence="10">Leaves</tissue>
    </source>
</reference>
<dbReference type="InterPro" id="IPR032675">
    <property type="entry name" value="LRR_dom_sf"/>
</dbReference>
<keyword evidence="11" id="KW-1185">Reference proteome</keyword>
<dbReference type="Gene3D" id="1.10.10.10">
    <property type="entry name" value="Winged helix-like DNA-binding domain superfamily/Winged helix DNA-binding domain"/>
    <property type="match status" value="1"/>
</dbReference>
<evidence type="ECO:0000313" key="11">
    <source>
        <dbReference type="Proteomes" id="UP000636709"/>
    </source>
</evidence>
<proteinExistence type="inferred from homology"/>
<dbReference type="EMBL" id="JACEFO010002623">
    <property type="protein sequence ID" value="KAF8653508.1"/>
    <property type="molecule type" value="Genomic_DNA"/>
</dbReference>
<evidence type="ECO:0000256" key="2">
    <source>
        <dbReference type="ARBA" id="ARBA00022614"/>
    </source>
</evidence>
<protein>
    <recommendedName>
        <fullName evidence="12">Rx N-terminal domain-containing protein</fullName>
    </recommendedName>
</protein>
<dbReference type="GO" id="GO:0000166">
    <property type="term" value="F:nucleotide binding"/>
    <property type="evidence" value="ECO:0007669"/>
    <property type="project" value="UniProtKB-KW"/>
</dbReference>
<evidence type="ECO:0000256" key="6">
    <source>
        <dbReference type="SAM" id="MobiDB-lite"/>
    </source>
</evidence>
<dbReference type="InterPro" id="IPR058922">
    <property type="entry name" value="WHD_DRP"/>
</dbReference>
<gene>
    <name evidence="10" type="ORF">HU200_062259</name>
</gene>
<keyword evidence="2" id="KW-0433">Leucine-rich repeat</keyword>
<dbReference type="InterPro" id="IPR056789">
    <property type="entry name" value="LRR_R13L1-DRL21"/>
</dbReference>